<accession>A0ABT1IC82</accession>
<dbReference type="RefSeq" id="WP_253887156.1">
    <property type="nucleotide sequence ID" value="NZ_BAAAVB010000013.1"/>
</dbReference>
<dbReference type="Pfam" id="PF12833">
    <property type="entry name" value="HTH_18"/>
    <property type="match status" value="1"/>
</dbReference>
<keyword evidence="6" id="KW-1185">Reference proteome</keyword>
<dbReference type="PROSITE" id="PS00041">
    <property type="entry name" value="HTH_ARAC_FAMILY_1"/>
    <property type="match status" value="1"/>
</dbReference>
<evidence type="ECO:0000259" key="4">
    <source>
        <dbReference type="PROSITE" id="PS01124"/>
    </source>
</evidence>
<keyword evidence="3" id="KW-0804">Transcription</keyword>
<dbReference type="InterPro" id="IPR032783">
    <property type="entry name" value="AraC_lig"/>
</dbReference>
<dbReference type="InterPro" id="IPR009057">
    <property type="entry name" value="Homeodomain-like_sf"/>
</dbReference>
<feature type="domain" description="HTH araC/xylS-type" evidence="4">
    <location>
        <begin position="195"/>
        <end position="293"/>
    </location>
</feature>
<reference evidence="5 6" key="1">
    <citation type="submission" date="2022-06" db="EMBL/GenBank/DDBJ databases">
        <title>Genomic Encyclopedia of Archaeal and Bacterial Type Strains, Phase II (KMG-II): from individual species to whole genera.</title>
        <authorList>
            <person name="Goeker M."/>
        </authorList>
    </citation>
    <scope>NUCLEOTIDE SEQUENCE [LARGE SCALE GENOMIC DNA]</scope>
    <source>
        <strain evidence="5 6">DSM 44255</strain>
    </source>
</reference>
<dbReference type="PROSITE" id="PS01124">
    <property type="entry name" value="HTH_ARAC_FAMILY_2"/>
    <property type="match status" value="1"/>
</dbReference>
<dbReference type="PANTHER" id="PTHR46796:SF13">
    <property type="entry name" value="HTH-TYPE TRANSCRIPTIONAL ACTIVATOR RHAS"/>
    <property type="match status" value="1"/>
</dbReference>
<evidence type="ECO:0000256" key="3">
    <source>
        <dbReference type="ARBA" id="ARBA00023163"/>
    </source>
</evidence>
<protein>
    <submittedName>
        <fullName evidence="5">Transcriptional regulator, AraC family</fullName>
    </submittedName>
</protein>
<dbReference type="SUPFAM" id="SSF46689">
    <property type="entry name" value="Homeodomain-like"/>
    <property type="match status" value="2"/>
</dbReference>
<sequence>MDTLTDLLDGVRARAALVVRAALEPGWSVRFAGGAYLTMVSPLRGRAWVGSAEETAVVDPGDVAVLRGPAPFTVGEHPAVGPPRVITRDDYCDRARDAAAPPRTCGDPNGATVLLSGAYEARSGVGDGLLATLPTLLVVRGADPAVLAQVAAEVAPDRPGQQALLDRLLDLALISTLRTWFATEGTATTADPLVATAVRLLGADIAHPWTVAALATAAGTSRAVLARRFTAEVGQTPMAHLADLRLARAADLLRDTSATVAAIARQVGYANAFALSAAFKRRRGFSPSALRGAGGVPVANGVEAT</sequence>
<gene>
    <name evidence="5" type="ORF">LV75_002672</name>
</gene>
<evidence type="ECO:0000313" key="6">
    <source>
        <dbReference type="Proteomes" id="UP001205185"/>
    </source>
</evidence>
<dbReference type="Gene3D" id="1.10.10.60">
    <property type="entry name" value="Homeodomain-like"/>
    <property type="match status" value="2"/>
</dbReference>
<keyword evidence="2" id="KW-0238">DNA-binding</keyword>
<comment type="caution">
    <text evidence="5">The sequence shown here is derived from an EMBL/GenBank/DDBJ whole genome shotgun (WGS) entry which is preliminary data.</text>
</comment>
<dbReference type="InterPro" id="IPR018060">
    <property type="entry name" value="HTH_AraC"/>
</dbReference>
<evidence type="ECO:0000256" key="1">
    <source>
        <dbReference type="ARBA" id="ARBA00023015"/>
    </source>
</evidence>
<dbReference type="EMBL" id="JAMTCO010000006">
    <property type="protein sequence ID" value="MCP2270171.1"/>
    <property type="molecule type" value="Genomic_DNA"/>
</dbReference>
<dbReference type="InterPro" id="IPR050204">
    <property type="entry name" value="AraC_XylS_family_regulators"/>
</dbReference>
<proteinExistence type="predicted"/>
<organism evidence="5 6">
    <name type="scientific">Actinokineospora diospyrosa</name>
    <dbReference type="NCBI Taxonomy" id="103728"/>
    <lineage>
        <taxon>Bacteria</taxon>
        <taxon>Bacillati</taxon>
        <taxon>Actinomycetota</taxon>
        <taxon>Actinomycetes</taxon>
        <taxon>Pseudonocardiales</taxon>
        <taxon>Pseudonocardiaceae</taxon>
        <taxon>Actinokineospora</taxon>
    </lineage>
</organism>
<dbReference type="Proteomes" id="UP001205185">
    <property type="component" value="Unassembled WGS sequence"/>
</dbReference>
<dbReference type="SMART" id="SM00342">
    <property type="entry name" value="HTH_ARAC"/>
    <property type="match status" value="1"/>
</dbReference>
<dbReference type="Pfam" id="PF12852">
    <property type="entry name" value="Cupin_6"/>
    <property type="match status" value="1"/>
</dbReference>
<name>A0ABT1IC82_9PSEU</name>
<dbReference type="InterPro" id="IPR018062">
    <property type="entry name" value="HTH_AraC-typ_CS"/>
</dbReference>
<keyword evidence="1" id="KW-0805">Transcription regulation</keyword>
<dbReference type="PANTHER" id="PTHR46796">
    <property type="entry name" value="HTH-TYPE TRANSCRIPTIONAL ACTIVATOR RHAS-RELATED"/>
    <property type="match status" value="1"/>
</dbReference>
<evidence type="ECO:0000313" key="5">
    <source>
        <dbReference type="EMBL" id="MCP2270171.1"/>
    </source>
</evidence>
<evidence type="ECO:0000256" key="2">
    <source>
        <dbReference type="ARBA" id="ARBA00023125"/>
    </source>
</evidence>